<dbReference type="AlphaFoldDB" id="A0A1Y2BG74"/>
<sequence>MTSSTKDTDLAPAQESTIFSELTTPVDHWNSSENDSSDSNDDDDNRRRRGSLGGVSKRRSRPTSPVQSTERMMGRDNPATKLLLLLSRYGGAETAVQESEGEGENTSMMQQESQTNQTQQNILVSTLGERVRTWVKSGDHSGARRIFPLLGLVGIKEEEVQDMKASVGYVSDDEHHDDFLGFDDLNVKSD</sequence>
<feature type="compositionally biased region" description="Polar residues" evidence="1">
    <location>
        <begin position="14"/>
        <end position="23"/>
    </location>
</feature>
<protein>
    <submittedName>
        <fullName evidence="2">Uncharacterized protein</fullName>
    </submittedName>
</protein>
<evidence type="ECO:0000313" key="3">
    <source>
        <dbReference type="Proteomes" id="UP000193986"/>
    </source>
</evidence>
<evidence type="ECO:0000313" key="2">
    <source>
        <dbReference type="EMBL" id="ORY33075.1"/>
    </source>
</evidence>
<evidence type="ECO:0000256" key="1">
    <source>
        <dbReference type="SAM" id="MobiDB-lite"/>
    </source>
</evidence>
<organism evidence="2 3">
    <name type="scientific">Naematelia encephala</name>
    <dbReference type="NCBI Taxonomy" id="71784"/>
    <lineage>
        <taxon>Eukaryota</taxon>
        <taxon>Fungi</taxon>
        <taxon>Dikarya</taxon>
        <taxon>Basidiomycota</taxon>
        <taxon>Agaricomycotina</taxon>
        <taxon>Tremellomycetes</taxon>
        <taxon>Tremellales</taxon>
        <taxon>Naemateliaceae</taxon>
        <taxon>Naematelia</taxon>
    </lineage>
</organism>
<dbReference type="Proteomes" id="UP000193986">
    <property type="component" value="Unassembled WGS sequence"/>
</dbReference>
<keyword evidence="3" id="KW-1185">Reference proteome</keyword>
<proteinExistence type="predicted"/>
<comment type="caution">
    <text evidence="2">The sequence shown here is derived from an EMBL/GenBank/DDBJ whole genome shotgun (WGS) entry which is preliminary data.</text>
</comment>
<name>A0A1Y2BG74_9TREE</name>
<dbReference type="EMBL" id="MCFC01000007">
    <property type="protein sequence ID" value="ORY33075.1"/>
    <property type="molecule type" value="Genomic_DNA"/>
</dbReference>
<feature type="region of interest" description="Disordered" evidence="1">
    <location>
        <begin position="1"/>
        <end position="77"/>
    </location>
</feature>
<gene>
    <name evidence="2" type="ORF">BCR39DRAFT_504056</name>
</gene>
<dbReference type="InParanoid" id="A0A1Y2BG74"/>
<reference evidence="2 3" key="1">
    <citation type="submission" date="2016-07" db="EMBL/GenBank/DDBJ databases">
        <title>Pervasive Adenine N6-methylation of Active Genes in Fungi.</title>
        <authorList>
            <consortium name="DOE Joint Genome Institute"/>
            <person name="Mondo S.J."/>
            <person name="Dannebaum R.O."/>
            <person name="Kuo R.C."/>
            <person name="Labutti K."/>
            <person name="Haridas S."/>
            <person name="Kuo A."/>
            <person name="Salamov A."/>
            <person name="Ahrendt S.R."/>
            <person name="Lipzen A."/>
            <person name="Sullivan W."/>
            <person name="Andreopoulos W.B."/>
            <person name="Clum A."/>
            <person name="Lindquist E."/>
            <person name="Daum C."/>
            <person name="Ramamoorthy G.K."/>
            <person name="Gryganskyi A."/>
            <person name="Culley D."/>
            <person name="Magnuson J.K."/>
            <person name="James T.Y."/>
            <person name="O'Malley M.A."/>
            <person name="Stajich J.E."/>
            <person name="Spatafora J.W."/>
            <person name="Visel A."/>
            <person name="Grigoriev I.V."/>
        </authorList>
    </citation>
    <scope>NUCLEOTIDE SEQUENCE [LARGE SCALE GENOMIC DNA]</scope>
    <source>
        <strain evidence="2 3">68-887.2</strain>
    </source>
</reference>
<accession>A0A1Y2BG74</accession>